<dbReference type="Gene3D" id="1.10.10.10">
    <property type="entry name" value="Winged helix-like DNA-binding domain superfamily/Winged helix DNA-binding domain"/>
    <property type="match status" value="1"/>
</dbReference>
<keyword evidence="1" id="KW-0812">Transmembrane</keyword>
<dbReference type="InterPro" id="IPR036388">
    <property type="entry name" value="WH-like_DNA-bd_sf"/>
</dbReference>
<proteinExistence type="predicted"/>
<feature type="transmembrane region" description="Helical" evidence="1">
    <location>
        <begin position="123"/>
        <end position="145"/>
    </location>
</feature>
<dbReference type="Proteomes" id="UP001570511">
    <property type="component" value="Unassembled WGS sequence"/>
</dbReference>
<dbReference type="EMBL" id="JBGNYA010000001">
    <property type="protein sequence ID" value="MFA1611992.1"/>
    <property type="molecule type" value="Genomic_DNA"/>
</dbReference>
<organism evidence="3 4">
    <name type="scientific">Halobellus rubicundus</name>
    <dbReference type="NCBI Taxonomy" id="2996466"/>
    <lineage>
        <taxon>Archaea</taxon>
        <taxon>Methanobacteriati</taxon>
        <taxon>Methanobacteriota</taxon>
        <taxon>Stenosarchaea group</taxon>
        <taxon>Halobacteria</taxon>
        <taxon>Halobacteriales</taxon>
        <taxon>Haloferacaceae</taxon>
        <taxon>Halobellus</taxon>
    </lineage>
</organism>
<feature type="transmembrane region" description="Helical" evidence="1">
    <location>
        <begin position="151"/>
        <end position="170"/>
    </location>
</feature>
<evidence type="ECO:0000313" key="4">
    <source>
        <dbReference type="Proteomes" id="UP001570511"/>
    </source>
</evidence>
<feature type="domain" description="DUF7344" evidence="2">
    <location>
        <begin position="21"/>
        <end position="97"/>
    </location>
</feature>
<dbReference type="RefSeq" id="WP_372390517.1">
    <property type="nucleotide sequence ID" value="NZ_JBGNYA010000001.1"/>
</dbReference>
<dbReference type="AlphaFoldDB" id="A0ABD5MDM1"/>
<comment type="caution">
    <text evidence="3">The sequence shown here is derived from an EMBL/GenBank/DDBJ whole genome shotgun (WGS) entry which is preliminary data.</text>
</comment>
<dbReference type="InterPro" id="IPR055768">
    <property type="entry name" value="DUF7344"/>
</dbReference>
<evidence type="ECO:0000259" key="2">
    <source>
        <dbReference type="Pfam" id="PF24035"/>
    </source>
</evidence>
<keyword evidence="4" id="KW-1185">Reference proteome</keyword>
<gene>
    <name evidence="3" type="ORF">OS889_13370</name>
</gene>
<accession>A0ABD5MDM1</accession>
<sequence>MSAGEAKAGATSDGLAASEIHDVLRNDRRRLVLERLRTGEGEETVSDLSEHIGEIESGESPPPRNVRQSVYVSLHQTHLPKLDDLGIVDYDPDAKTVVLADNAADVGVYMEVVPQYGISWAEYYLGLGLLGLLALAASAVGVPLFHQLPPSVIALLLSGCLVASAVYQLLKQESSLLHRLRGE</sequence>
<keyword evidence="1" id="KW-1133">Transmembrane helix</keyword>
<name>A0ABD5MDM1_9EURY</name>
<keyword evidence="1" id="KW-0472">Membrane</keyword>
<evidence type="ECO:0000256" key="1">
    <source>
        <dbReference type="SAM" id="Phobius"/>
    </source>
</evidence>
<reference evidence="3 4" key="1">
    <citation type="submission" date="2024-08" db="EMBL/GenBank/DDBJ databases">
        <title>Halobellus sp. MBLA0158 whole genome sequence.</title>
        <authorList>
            <person name="Hwang C.Y."/>
            <person name="Cho E.-S."/>
            <person name="Seo M.-J."/>
        </authorList>
    </citation>
    <scope>NUCLEOTIDE SEQUENCE [LARGE SCALE GENOMIC DNA]</scope>
    <source>
        <strain evidence="3 4">MBLA0158</strain>
    </source>
</reference>
<protein>
    <recommendedName>
        <fullName evidence="2">DUF7344 domain-containing protein</fullName>
    </recommendedName>
</protein>
<dbReference type="Pfam" id="PF24035">
    <property type="entry name" value="DUF7344"/>
    <property type="match status" value="1"/>
</dbReference>
<evidence type="ECO:0000313" key="3">
    <source>
        <dbReference type="EMBL" id="MFA1611992.1"/>
    </source>
</evidence>